<reference evidence="2 3" key="1">
    <citation type="submission" date="2018-11" db="EMBL/GenBank/DDBJ databases">
        <authorList>
            <consortium name="Pathogen Informatics"/>
        </authorList>
    </citation>
    <scope>NUCLEOTIDE SEQUENCE [LARGE SCALE GENOMIC DNA]</scope>
</reference>
<evidence type="ECO:0000256" key="1">
    <source>
        <dbReference type="SAM" id="MobiDB-lite"/>
    </source>
</evidence>
<accession>A0A3P7Y100</accession>
<organism evidence="3 4">
    <name type="scientific">Heligmosomoides polygyrus</name>
    <name type="common">Parasitic roundworm</name>
    <dbReference type="NCBI Taxonomy" id="6339"/>
    <lineage>
        <taxon>Eukaryota</taxon>
        <taxon>Metazoa</taxon>
        <taxon>Ecdysozoa</taxon>
        <taxon>Nematoda</taxon>
        <taxon>Chromadorea</taxon>
        <taxon>Rhabditida</taxon>
        <taxon>Rhabditina</taxon>
        <taxon>Rhabditomorpha</taxon>
        <taxon>Strongyloidea</taxon>
        <taxon>Heligmosomidae</taxon>
        <taxon>Heligmosomoides</taxon>
    </lineage>
</organism>
<reference evidence="4" key="2">
    <citation type="submission" date="2019-09" db="UniProtKB">
        <authorList>
            <consortium name="WormBaseParasite"/>
        </authorList>
    </citation>
    <scope>IDENTIFICATION</scope>
</reference>
<gene>
    <name evidence="2" type="ORF">HPBE_LOCUS9421</name>
</gene>
<accession>A0A183FP99</accession>
<dbReference type="AlphaFoldDB" id="A0A183FP99"/>
<evidence type="ECO:0000313" key="4">
    <source>
        <dbReference type="WBParaSite" id="HPBE_0000942001-mRNA-1"/>
    </source>
</evidence>
<sequence length="80" mass="8348">MRTEAISPSAAHRDAVECDSVDDATASLPSNGNVVGSVEESRRRRGAPGERHAGAVVDTDSPDARPSIQITPIDVGTDHI</sequence>
<evidence type="ECO:0000313" key="3">
    <source>
        <dbReference type="Proteomes" id="UP000050761"/>
    </source>
</evidence>
<dbReference type="Proteomes" id="UP000050761">
    <property type="component" value="Unassembled WGS sequence"/>
</dbReference>
<feature type="region of interest" description="Disordered" evidence="1">
    <location>
        <begin position="1"/>
        <end position="80"/>
    </location>
</feature>
<keyword evidence="3" id="KW-1185">Reference proteome</keyword>
<proteinExistence type="predicted"/>
<name>A0A183FP99_HELPZ</name>
<dbReference type="EMBL" id="UZAH01026435">
    <property type="protein sequence ID" value="VDO80641.1"/>
    <property type="molecule type" value="Genomic_DNA"/>
</dbReference>
<feature type="compositionally biased region" description="Basic and acidic residues" evidence="1">
    <location>
        <begin position="39"/>
        <end position="53"/>
    </location>
</feature>
<dbReference type="WBParaSite" id="HPBE_0000942001-mRNA-1">
    <property type="protein sequence ID" value="HPBE_0000942001-mRNA-1"/>
    <property type="gene ID" value="HPBE_0000942001"/>
</dbReference>
<protein>
    <submittedName>
        <fullName evidence="2 4">Uncharacterized protein</fullName>
    </submittedName>
</protein>
<evidence type="ECO:0000313" key="2">
    <source>
        <dbReference type="EMBL" id="VDO80641.1"/>
    </source>
</evidence>